<dbReference type="PANTHER" id="PTHR43760">
    <property type="entry name" value="ENDORIBONUCLEASE-RELATED"/>
    <property type="match status" value="1"/>
</dbReference>
<dbReference type="InterPro" id="IPR035959">
    <property type="entry name" value="RutC-like_sf"/>
</dbReference>
<dbReference type="KEGG" id="baus:BAnh1_05390"/>
<dbReference type="PATRIC" id="fig|1094489.3.peg.662"/>
<dbReference type="EMBL" id="CP003123">
    <property type="protein sequence ID" value="AGF74418.1"/>
    <property type="molecule type" value="Genomic_DNA"/>
</dbReference>
<reference evidence="2 3" key="1">
    <citation type="journal article" date="2013" name="PLoS Genet.">
        <title>A gene transfer agent and a dynamic repertoire of secretion systems hold the keys to the explosive radiation of the emerging pathogen Bartonella.</title>
        <authorList>
            <person name="Guy L."/>
            <person name="Nystedt B."/>
            <person name="Toft C."/>
            <person name="Zaremba-Niedzwiedzka K."/>
            <person name="Berglund E.C."/>
            <person name="Granberg F."/>
            <person name="Naslund K."/>
            <person name="Eriksson A.S."/>
            <person name="Andersson S.G."/>
        </authorList>
    </citation>
    <scope>NUCLEOTIDE SEQUENCE [LARGE SCALE GENOMIC DNA]</scope>
    <source>
        <strain evidence="2 3">Aust/NH1</strain>
    </source>
</reference>
<dbReference type="AlphaFoldDB" id="M1NSW0"/>
<feature type="domain" description="Endoribonuclease L-PSP/chorismate mutase-like" evidence="1">
    <location>
        <begin position="7"/>
        <end position="143"/>
    </location>
</feature>
<protein>
    <submittedName>
        <fullName evidence="2">Endoribonuclease family protein</fullName>
    </submittedName>
</protein>
<dbReference type="STRING" id="1094489.BAnh1_05390"/>
<dbReference type="OrthoDB" id="9806350at2"/>
<proteinExistence type="predicted"/>
<organism evidence="2 3">
    <name type="scientific">Bartonella australis (strain Aust/NH1)</name>
    <dbReference type="NCBI Taxonomy" id="1094489"/>
    <lineage>
        <taxon>Bacteria</taxon>
        <taxon>Pseudomonadati</taxon>
        <taxon>Pseudomonadota</taxon>
        <taxon>Alphaproteobacteria</taxon>
        <taxon>Hyphomicrobiales</taxon>
        <taxon>Bartonellaceae</taxon>
        <taxon>Bartonella</taxon>
    </lineage>
</organism>
<dbReference type="Gene3D" id="3.30.1330.40">
    <property type="entry name" value="RutC-like"/>
    <property type="match status" value="1"/>
</dbReference>
<keyword evidence="3" id="KW-1185">Reference proteome</keyword>
<dbReference type="SUPFAM" id="SSF55298">
    <property type="entry name" value="YjgF-like"/>
    <property type="match status" value="1"/>
</dbReference>
<dbReference type="InterPro" id="IPR013813">
    <property type="entry name" value="Endoribo_LPSP/chorism_mut-like"/>
</dbReference>
<dbReference type="Pfam" id="PF14588">
    <property type="entry name" value="YjgF_endoribonc"/>
    <property type="match status" value="1"/>
</dbReference>
<evidence type="ECO:0000313" key="2">
    <source>
        <dbReference type="EMBL" id="AGF74418.1"/>
    </source>
</evidence>
<accession>M1NSW0</accession>
<evidence type="ECO:0000313" key="3">
    <source>
        <dbReference type="Proteomes" id="UP000011729"/>
    </source>
</evidence>
<evidence type="ECO:0000259" key="1">
    <source>
        <dbReference type="Pfam" id="PF14588"/>
    </source>
</evidence>
<dbReference type="eggNOG" id="COG0251">
    <property type="taxonomic scope" value="Bacteria"/>
</dbReference>
<sequence length="154" mass="15999">MTDNSIEGRLEKLGIIIPAATQPIANYTATSQSGNQLFISGQLPFFDGKLIAAGKVGTTVSAKKAKKSAEICAINILAQAKATLGALNKIKKITKITVFVAVDPNFTDIPLVANGASDLFVNVLGDPGRHARSAVGVSALPMDAPVEIEAIVEI</sequence>
<dbReference type="PANTHER" id="PTHR43760:SF1">
    <property type="entry name" value="ENDORIBONUCLEASE L-PSP_CHORISMATE MUTASE-LIKE DOMAIN-CONTAINING PROTEIN"/>
    <property type="match status" value="1"/>
</dbReference>
<dbReference type="Proteomes" id="UP000011729">
    <property type="component" value="Chromosome"/>
</dbReference>
<dbReference type="CDD" id="cd02199">
    <property type="entry name" value="YjgF_YER057c_UK114_like_1"/>
    <property type="match status" value="1"/>
</dbReference>
<dbReference type="RefSeq" id="WP_015397926.1">
    <property type="nucleotide sequence ID" value="NC_020300.1"/>
</dbReference>
<gene>
    <name evidence="2" type="ordered locus">BAnh1_05390</name>
</gene>
<name>M1NSW0_BARAA</name>
<dbReference type="HOGENOM" id="CLU_104845_0_1_5"/>